<dbReference type="EMBL" id="JACNJZ010000061">
    <property type="protein sequence ID" value="MBC8316933.1"/>
    <property type="molecule type" value="Genomic_DNA"/>
</dbReference>
<keyword evidence="2" id="KW-1277">Toxin-antitoxin system</keyword>
<dbReference type="PANTHER" id="PTHR35601">
    <property type="entry name" value="TOXIN RELE"/>
    <property type="match status" value="1"/>
</dbReference>
<organism evidence="3 4">
    <name type="scientific">Candidatus Desulfobia pelagia</name>
    <dbReference type="NCBI Taxonomy" id="2841692"/>
    <lineage>
        <taxon>Bacteria</taxon>
        <taxon>Pseudomonadati</taxon>
        <taxon>Thermodesulfobacteriota</taxon>
        <taxon>Desulfobulbia</taxon>
        <taxon>Desulfobulbales</taxon>
        <taxon>Desulfobulbaceae</taxon>
        <taxon>Candidatus Desulfobia</taxon>
    </lineage>
</organism>
<evidence type="ECO:0000256" key="2">
    <source>
        <dbReference type="ARBA" id="ARBA00022649"/>
    </source>
</evidence>
<comment type="similarity">
    <text evidence="1">Belongs to the RelE toxin family.</text>
</comment>
<evidence type="ECO:0000313" key="4">
    <source>
        <dbReference type="Proteomes" id="UP000614424"/>
    </source>
</evidence>
<comment type="caution">
    <text evidence="3">The sequence shown here is derived from an EMBL/GenBank/DDBJ whole genome shotgun (WGS) entry which is preliminary data.</text>
</comment>
<dbReference type="Proteomes" id="UP000614424">
    <property type="component" value="Unassembled WGS sequence"/>
</dbReference>
<name>A0A8J6NDV2_9BACT</name>
<dbReference type="SUPFAM" id="SSF143011">
    <property type="entry name" value="RelE-like"/>
    <property type="match status" value="1"/>
</dbReference>
<evidence type="ECO:0000313" key="3">
    <source>
        <dbReference type="EMBL" id="MBC8316933.1"/>
    </source>
</evidence>
<dbReference type="AlphaFoldDB" id="A0A8J6NDV2"/>
<evidence type="ECO:0000256" key="1">
    <source>
        <dbReference type="ARBA" id="ARBA00006226"/>
    </source>
</evidence>
<dbReference type="Pfam" id="PF05016">
    <property type="entry name" value="ParE_toxin"/>
    <property type="match status" value="1"/>
</dbReference>
<sequence length="88" mass="10313">MQYFVEFRPAVLKSLKRFPKRDLVRIKKKTEELGSNLPAPNTTKMKGDNSFHKVRSGDYLIIYEIHDDRLVILIVKVGHTKDVYKKLP</sequence>
<dbReference type="NCBIfam" id="TIGR02385">
    <property type="entry name" value="RelE_StbE"/>
    <property type="match status" value="1"/>
</dbReference>
<protein>
    <submittedName>
        <fullName evidence="3">Type II toxin-antitoxin system RelE/ParE family toxin</fullName>
    </submittedName>
</protein>
<reference evidence="3 4" key="1">
    <citation type="submission" date="2020-08" db="EMBL/GenBank/DDBJ databases">
        <title>Bridging the membrane lipid divide: bacteria of the FCB group superphylum have the potential to synthesize archaeal ether lipids.</title>
        <authorList>
            <person name="Villanueva L."/>
            <person name="Von Meijenfeldt F.A.B."/>
            <person name="Westbye A.B."/>
            <person name="Yadav S."/>
            <person name="Hopmans E.C."/>
            <person name="Dutilh B.E."/>
            <person name="Sinninghe Damste J.S."/>
        </authorList>
    </citation>
    <scope>NUCLEOTIDE SEQUENCE [LARGE SCALE GENOMIC DNA]</scope>
    <source>
        <strain evidence="3">NIOZ-UU47</strain>
    </source>
</reference>
<dbReference type="Gene3D" id="3.30.2310.20">
    <property type="entry name" value="RelE-like"/>
    <property type="match status" value="1"/>
</dbReference>
<accession>A0A8J6NDV2</accession>
<gene>
    <name evidence="3" type="ORF">H8E41_03440</name>
</gene>
<proteinExistence type="inferred from homology"/>
<dbReference type="PANTHER" id="PTHR35601:SF1">
    <property type="entry name" value="TOXIN RELE"/>
    <property type="match status" value="1"/>
</dbReference>
<dbReference type="InterPro" id="IPR007712">
    <property type="entry name" value="RelE/ParE_toxin"/>
</dbReference>
<dbReference type="InterPro" id="IPR035093">
    <property type="entry name" value="RelE/ParE_toxin_dom_sf"/>
</dbReference>